<evidence type="ECO:0000313" key="2">
    <source>
        <dbReference type="EMBL" id="KXH50797.1"/>
    </source>
</evidence>
<organism evidence="2 3">
    <name type="scientific">Colletotrichum simmondsii</name>
    <dbReference type="NCBI Taxonomy" id="703756"/>
    <lineage>
        <taxon>Eukaryota</taxon>
        <taxon>Fungi</taxon>
        <taxon>Dikarya</taxon>
        <taxon>Ascomycota</taxon>
        <taxon>Pezizomycotina</taxon>
        <taxon>Sordariomycetes</taxon>
        <taxon>Hypocreomycetidae</taxon>
        <taxon>Glomerellales</taxon>
        <taxon>Glomerellaceae</taxon>
        <taxon>Colletotrichum</taxon>
        <taxon>Colletotrichum acutatum species complex</taxon>
    </lineage>
</organism>
<feature type="transmembrane region" description="Helical" evidence="1">
    <location>
        <begin position="79"/>
        <end position="99"/>
    </location>
</feature>
<protein>
    <submittedName>
        <fullName evidence="2">Uncharacterized protein</fullName>
    </submittedName>
</protein>
<keyword evidence="1" id="KW-0812">Transmembrane</keyword>
<keyword evidence="1" id="KW-1133">Transmembrane helix</keyword>
<dbReference type="OrthoDB" id="10322179at2759"/>
<sequence>MDPKPSTDHPVSSKLKSQQFLMTLVVNLSSWVILAALGSEHCTLTPGEISHVCGIFTIIAFVISYIVLLASWSKEPEELPSVVTASVLGYGITTAYSFITGPWHNDVSRFSYQFSGLYLGVLIESATGVCDKLSSAMAKSSSTSEPILQQKAA</sequence>
<dbReference type="AlphaFoldDB" id="A0A135TRS9"/>
<evidence type="ECO:0000313" key="3">
    <source>
        <dbReference type="Proteomes" id="UP000070328"/>
    </source>
</evidence>
<feature type="transmembrane region" description="Helical" evidence="1">
    <location>
        <begin position="20"/>
        <end position="37"/>
    </location>
</feature>
<evidence type="ECO:0000256" key="1">
    <source>
        <dbReference type="SAM" id="Phobius"/>
    </source>
</evidence>
<accession>A0A135TRS9</accession>
<name>A0A135TRS9_9PEZI</name>
<gene>
    <name evidence="2" type="ORF">CSIM01_01646</name>
</gene>
<proteinExistence type="predicted"/>
<dbReference type="Proteomes" id="UP000070328">
    <property type="component" value="Unassembled WGS sequence"/>
</dbReference>
<keyword evidence="1" id="KW-0472">Membrane</keyword>
<keyword evidence="3" id="KW-1185">Reference proteome</keyword>
<feature type="transmembrane region" description="Helical" evidence="1">
    <location>
        <begin position="49"/>
        <end position="72"/>
    </location>
</feature>
<reference evidence="2 3" key="1">
    <citation type="submission" date="2014-02" db="EMBL/GenBank/DDBJ databases">
        <title>The genome sequence of Colletotrichum simmondsii CBS122122.</title>
        <authorList>
            <person name="Baroncelli R."/>
            <person name="Thon M.R."/>
        </authorList>
    </citation>
    <scope>NUCLEOTIDE SEQUENCE [LARGE SCALE GENOMIC DNA]</scope>
    <source>
        <strain evidence="2 3">CBS122122</strain>
    </source>
</reference>
<comment type="caution">
    <text evidence="2">The sequence shown here is derived from an EMBL/GenBank/DDBJ whole genome shotgun (WGS) entry which is preliminary data.</text>
</comment>
<dbReference type="EMBL" id="JFBX01000081">
    <property type="protein sequence ID" value="KXH50797.1"/>
    <property type="molecule type" value="Genomic_DNA"/>
</dbReference>